<protein>
    <submittedName>
        <fullName evidence="2">Ovule protein</fullName>
    </submittedName>
</protein>
<name>A0A1I8AU93_9BILA</name>
<reference evidence="2" key="1">
    <citation type="submission" date="2016-11" db="UniProtKB">
        <authorList>
            <consortium name="WormBaseParasite"/>
        </authorList>
    </citation>
    <scope>IDENTIFICATION</scope>
</reference>
<dbReference type="WBParaSite" id="L893_g9273.t1">
    <property type="protein sequence ID" value="L893_g9273.t1"/>
    <property type="gene ID" value="L893_g9273"/>
</dbReference>
<dbReference type="AlphaFoldDB" id="A0A1I8AU93"/>
<dbReference type="Proteomes" id="UP000095287">
    <property type="component" value="Unplaced"/>
</dbReference>
<evidence type="ECO:0000313" key="2">
    <source>
        <dbReference type="WBParaSite" id="L893_g9273.t1"/>
    </source>
</evidence>
<sequence>MWIRRPTRKQIARFPTSGALLTKSHFTLYPTQLGTHSSGSSSVKNSEEVTFNNVPQFEVFPLESFNSSIIAPILELWCSIDGESNLKQPLFLKAEGHHLKDKRGQDDRDLA</sequence>
<organism evidence="1 2">
    <name type="scientific">Steinernema glaseri</name>
    <dbReference type="NCBI Taxonomy" id="37863"/>
    <lineage>
        <taxon>Eukaryota</taxon>
        <taxon>Metazoa</taxon>
        <taxon>Ecdysozoa</taxon>
        <taxon>Nematoda</taxon>
        <taxon>Chromadorea</taxon>
        <taxon>Rhabditida</taxon>
        <taxon>Tylenchina</taxon>
        <taxon>Panagrolaimomorpha</taxon>
        <taxon>Strongyloidoidea</taxon>
        <taxon>Steinernematidae</taxon>
        <taxon>Steinernema</taxon>
    </lineage>
</organism>
<evidence type="ECO:0000313" key="1">
    <source>
        <dbReference type="Proteomes" id="UP000095287"/>
    </source>
</evidence>
<accession>A0A1I8AU93</accession>
<proteinExistence type="predicted"/>
<keyword evidence="1" id="KW-1185">Reference proteome</keyword>